<evidence type="ECO:0000313" key="2">
    <source>
        <dbReference type="EMBL" id="QFJ53583.1"/>
    </source>
</evidence>
<proteinExistence type="predicted"/>
<protein>
    <submittedName>
        <fullName evidence="2">Helix-turn-helix transcriptional regulator</fullName>
    </submittedName>
</protein>
<feature type="coiled-coil region" evidence="1">
    <location>
        <begin position="57"/>
        <end position="84"/>
    </location>
</feature>
<name>A0A5P6VLQ6_PSEXY</name>
<dbReference type="RefSeq" id="WP_151622085.1">
    <property type="nucleotide sequence ID" value="NZ_CP043028.1"/>
</dbReference>
<dbReference type="CDD" id="cd00093">
    <property type="entry name" value="HTH_XRE"/>
    <property type="match status" value="1"/>
</dbReference>
<dbReference type="SUPFAM" id="SSF47413">
    <property type="entry name" value="lambda repressor-like DNA-binding domains"/>
    <property type="match status" value="1"/>
</dbReference>
<keyword evidence="1" id="KW-0175">Coiled coil</keyword>
<dbReference type="OrthoDB" id="9812960at2"/>
<dbReference type="Proteomes" id="UP000327030">
    <property type="component" value="Chromosome 1"/>
</dbReference>
<dbReference type="GO" id="GO:0003677">
    <property type="term" value="F:DNA binding"/>
    <property type="evidence" value="ECO:0007669"/>
    <property type="project" value="InterPro"/>
</dbReference>
<sequence length="123" mass="13976">MSYTKYGEFVRVLRIKHHEVMGDMAEILGASLPFISAVENGKKNVPADWVSKLVDHYHLTASEKEELEEAIEESRAQYRIDSKKAGNVQRKAVLAFARAFDDLDDDTAMKIMELLSKKEDTSK</sequence>
<reference evidence="3" key="1">
    <citation type="submission" date="2019-08" db="EMBL/GenBank/DDBJ databases">
        <title>Complete Genome Sequence of the Polysaccharide-Degrading Rumen Bacterium Pseudobutyrivibrio xylanivorans MA3014.</title>
        <authorList>
            <person name="Palevich N."/>
            <person name="Maclean P.H."/>
            <person name="Kelly W.J."/>
            <person name="Leahy S.C."/>
            <person name="Rakonjac J."/>
            <person name="Attwood G.T."/>
        </authorList>
    </citation>
    <scope>NUCLEOTIDE SEQUENCE [LARGE SCALE GENOMIC DNA]</scope>
    <source>
        <strain evidence="3">MA3014</strain>
    </source>
</reference>
<dbReference type="Gene3D" id="1.10.260.40">
    <property type="entry name" value="lambda repressor-like DNA-binding domains"/>
    <property type="match status" value="1"/>
</dbReference>
<organism evidence="2 3">
    <name type="scientific">Pseudobutyrivibrio xylanivorans</name>
    <dbReference type="NCBI Taxonomy" id="185007"/>
    <lineage>
        <taxon>Bacteria</taxon>
        <taxon>Bacillati</taxon>
        <taxon>Bacillota</taxon>
        <taxon>Clostridia</taxon>
        <taxon>Lachnospirales</taxon>
        <taxon>Lachnospiraceae</taxon>
        <taxon>Pseudobutyrivibrio</taxon>
    </lineage>
</organism>
<dbReference type="EMBL" id="CP043028">
    <property type="protein sequence ID" value="QFJ53583.1"/>
    <property type="molecule type" value="Genomic_DNA"/>
</dbReference>
<dbReference type="KEGG" id="pxv:FXF36_01225"/>
<dbReference type="InterPro" id="IPR001387">
    <property type="entry name" value="Cro/C1-type_HTH"/>
</dbReference>
<evidence type="ECO:0000256" key="1">
    <source>
        <dbReference type="SAM" id="Coils"/>
    </source>
</evidence>
<evidence type="ECO:0000313" key="3">
    <source>
        <dbReference type="Proteomes" id="UP000327030"/>
    </source>
</evidence>
<dbReference type="AlphaFoldDB" id="A0A5P6VLQ6"/>
<gene>
    <name evidence="2" type="ORF">FXF36_01225</name>
</gene>
<dbReference type="InterPro" id="IPR010982">
    <property type="entry name" value="Lambda_DNA-bd_dom_sf"/>
</dbReference>
<accession>A0A5P6VLQ6</accession>